<dbReference type="Proteomes" id="UP001347796">
    <property type="component" value="Unassembled WGS sequence"/>
</dbReference>
<organism evidence="2 3">
    <name type="scientific">Patella caerulea</name>
    <name type="common">Rayed Mediterranean limpet</name>
    <dbReference type="NCBI Taxonomy" id="87958"/>
    <lineage>
        <taxon>Eukaryota</taxon>
        <taxon>Metazoa</taxon>
        <taxon>Spiralia</taxon>
        <taxon>Lophotrochozoa</taxon>
        <taxon>Mollusca</taxon>
        <taxon>Gastropoda</taxon>
        <taxon>Patellogastropoda</taxon>
        <taxon>Patelloidea</taxon>
        <taxon>Patellidae</taxon>
        <taxon>Patella</taxon>
    </lineage>
</organism>
<evidence type="ECO:0000313" key="3">
    <source>
        <dbReference type="Proteomes" id="UP001347796"/>
    </source>
</evidence>
<evidence type="ECO:0000256" key="1">
    <source>
        <dbReference type="SAM" id="MobiDB-lite"/>
    </source>
</evidence>
<proteinExistence type="predicted"/>
<feature type="region of interest" description="Disordered" evidence="1">
    <location>
        <begin position="1"/>
        <end position="89"/>
    </location>
</feature>
<name>A0AAN8K1W1_PATCE</name>
<gene>
    <name evidence="2" type="ORF">SNE40_002865</name>
</gene>
<reference evidence="2 3" key="1">
    <citation type="submission" date="2024-01" db="EMBL/GenBank/DDBJ databases">
        <title>The genome of the rayed Mediterranean limpet Patella caerulea (Linnaeus, 1758).</title>
        <authorList>
            <person name="Anh-Thu Weber A."/>
            <person name="Halstead-Nussloch G."/>
        </authorList>
    </citation>
    <scope>NUCLEOTIDE SEQUENCE [LARGE SCALE GENOMIC DNA]</scope>
    <source>
        <strain evidence="2">AATW-2023a</strain>
        <tissue evidence="2">Whole specimen</tissue>
    </source>
</reference>
<evidence type="ECO:0000313" key="2">
    <source>
        <dbReference type="EMBL" id="KAK6191123.1"/>
    </source>
</evidence>
<protein>
    <submittedName>
        <fullName evidence="2">Uncharacterized protein</fullName>
    </submittedName>
</protein>
<keyword evidence="3" id="KW-1185">Reference proteome</keyword>
<dbReference type="EMBL" id="JAZGQO010000002">
    <property type="protein sequence ID" value="KAK6191123.1"/>
    <property type="molecule type" value="Genomic_DNA"/>
</dbReference>
<dbReference type="AlphaFoldDB" id="A0AAN8K1W1"/>
<accession>A0AAN8K1W1</accession>
<sequence length="122" mass="13777">MSKNDSRPKRTKAGNRLTEALIKVLKERSEDSESEAENNDATPFTKPQSDDTVVPPFNEEIAEQAQGDPSADLHHRSAQSAEVSTDDLDTLRRELCHIRSLREKACVQRETTDIRIKWTSTV</sequence>
<comment type="caution">
    <text evidence="2">The sequence shown here is derived from an EMBL/GenBank/DDBJ whole genome shotgun (WGS) entry which is preliminary data.</text>
</comment>